<keyword evidence="10" id="KW-0539">Nucleus</keyword>
<dbReference type="InterPro" id="IPR009674">
    <property type="entry name" value="Rpa2_dom_4"/>
</dbReference>
<dbReference type="GO" id="GO:0003899">
    <property type="term" value="F:DNA-directed RNA polymerase activity"/>
    <property type="evidence" value="ECO:0007669"/>
    <property type="project" value="UniProtKB-EC"/>
</dbReference>
<dbReference type="FunFam" id="3.90.1100.10:FF:000008">
    <property type="entry name" value="DNA-directed RNA polymerase subunit beta"/>
    <property type="match status" value="1"/>
</dbReference>
<evidence type="ECO:0000256" key="9">
    <source>
        <dbReference type="ARBA" id="ARBA00023163"/>
    </source>
</evidence>
<feature type="domain" description="DNA-directed RNA polymerase subunit 2 hybrid-binding" evidence="14">
    <location>
        <begin position="699"/>
        <end position="1070"/>
    </location>
</feature>
<dbReference type="HOGENOM" id="CLU_000524_5_1_1"/>
<dbReference type="InterPro" id="IPR015712">
    <property type="entry name" value="DNA-dir_RNA_pol_su2"/>
</dbReference>
<evidence type="ECO:0000313" key="21">
    <source>
        <dbReference type="Proteomes" id="UP000054477"/>
    </source>
</evidence>
<dbReference type="InterPro" id="IPR007121">
    <property type="entry name" value="RNA_pol_bsu_CS"/>
</dbReference>
<dbReference type="Pfam" id="PF04563">
    <property type="entry name" value="RNA_pol_Rpb2_1"/>
    <property type="match status" value="1"/>
</dbReference>
<dbReference type="Pfam" id="PF06883">
    <property type="entry name" value="RNA_pol_Rpa2_4"/>
    <property type="match status" value="1"/>
</dbReference>
<dbReference type="Gene3D" id="3.90.1100.10">
    <property type="match status" value="1"/>
</dbReference>
<dbReference type="GO" id="GO:0003677">
    <property type="term" value="F:DNA binding"/>
    <property type="evidence" value="ECO:0007669"/>
    <property type="project" value="InterPro"/>
</dbReference>
<dbReference type="Pfam" id="PF04560">
    <property type="entry name" value="RNA_pol_Rpb2_7"/>
    <property type="match status" value="1"/>
</dbReference>
<accession>A0A0C9WIU8</accession>
<evidence type="ECO:0000259" key="19">
    <source>
        <dbReference type="Pfam" id="PF06883"/>
    </source>
</evidence>
<evidence type="ECO:0000259" key="15">
    <source>
        <dbReference type="Pfam" id="PF04560"/>
    </source>
</evidence>
<evidence type="ECO:0000256" key="5">
    <source>
        <dbReference type="ARBA" id="ARBA00022695"/>
    </source>
</evidence>
<keyword evidence="4 13" id="KW-0808">Transferase</keyword>
<feature type="domain" description="DNA-directed RNA polymerase I subunit RPA2" evidence="19">
    <location>
        <begin position="592"/>
        <end position="649"/>
    </location>
</feature>
<comment type="function">
    <text evidence="13">DNA-dependent RNA polymerase catalyzes the transcription of DNA into RNA using the four ribonucleoside triphosphates as substrates.</text>
</comment>
<dbReference type="Pfam" id="PF00562">
    <property type="entry name" value="RNA_pol_Rpb2_6"/>
    <property type="match status" value="1"/>
</dbReference>
<evidence type="ECO:0000256" key="1">
    <source>
        <dbReference type="ARBA" id="ARBA00004604"/>
    </source>
</evidence>
<dbReference type="InterPro" id="IPR007644">
    <property type="entry name" value="RNA_pol_bsu_protrusion"/>
</dbReference>
<sequence>MPDGTQKTRRIPTFNTLARENAFRNPPKEGSTYSILNEFVASHLESFNALFDDSGLPSGDGDGRGLLSLALKDVGERVAFDGDGKVGSESGPDGWGNRMRIWIEQVTVARPMVPEKDRTARERKVFPSEARERLTSYRGRMTVKLCWTDISGQRHEMPKDCGLLPIMVRSVRCNLRSMSSAELVKHHEEPEEFGGYFVINGNERLIRYLILPRRNHVISLLRPSFSNRGPSYTQYAVQMRCVRPDQTSVTNTLHYLSNGSAMLRFSWRKQEYVIPIMLVLKALVGASDKEIFEGVMMQDYENTFLTDRVELLLRSFKMFTMQTGEQCLEYLGDKFRVVLNLPEDWTNAAQGAWLLKKMILVHLETPREKFRMLLFMLRKLYSLVSGSCCADNPDSPQHQEVLLPGSLYGMIIKERLEEILNGIRMGISMDVRNGVAVDFNDKRYFQKIVSKVNFDIGAKLSNFLATGNLVSPTGLDLQQASGFTIVAEKLNWQRYISHFRCIHRGAFFAELKTTTVRKLLPEAWGFLCPVHTPDGSPCGLLNHLSRSCRITTTPLAVAHIPALLAAHGMTQVFTPKIDGRKNLSVQLDGRVIGWARPSVAAQLATNLRIWKTEGKHEVPLDLEIGLVPVSNGGQYPGLFLFSTTARMMRPVKYLGNGRDDQVGPFEQVYMNIACTPEEIEEAVSTHVEHEPTNFLSILANLTPFSDFNQSPRNIYQCQMGKQSMGTPATALQHRTDNKLYRLQTGQSPVVRPALHNTYAMDSFPNGTNAIVAVISYTGYDMEDAMILNKSAHERGFGYGTVYKSQIIDLKDMRGASKLTSAPTLHFGLANDIRTTGDNMHTCLEFLDLDGLPFVGARLSSGDPIAAYVDDTTGRTKFVRYKGDELGYIDEVRLLGSDAGDTELQKIHITLRITRSPVIGDKFSSRHGQKGVCSQKWPAVDMPFSESGMQPDVIINPHAFPSRMTIGMLVESMAGKAGAMHGLAQDATPFKFSEEDTAINYFGEQLLAAGYNYYGNEPMYSGITGQEFAADIYIGVVYYQRLRHMVLDKFQVRTTGPVDPVTRQPVKGRKRAGGIRFGEMERDALIAHGTSFLLQDRLMNCSDYSTAWVCRTCGSLISLGYEDVTLGEMVVGTSKTLKPSGPGGEYCRVCRAASEEEDERERQALATGQHLQRPQADITIPISSQHVLNRASKGGDLDVVAVPYVFRYLCAELASMGIAVSLEVR</sequence>
<dbReference type="EMBL" id="KN838836">
    <property type="protein sequence ID" value="KIJ93569.1"/>
    <property type="molecule type" value="Genomic_DNA"/>
</dbReference>
<keyword evidence="3 13" id="KW-0240">DNA-directed RNA polymerase</keyword>
<dbReference type="Gene3D" id="2.40.50.150">
    <property type="match status" value="1"/>
</dbReference>
<evidence type="ECO:0000259" key="17">
    <source>
        <dbReference type="Pfam" id="PF04563"/>
    </source>
</evidence>
<dbReference type="InterPro" id="IPR037034">
    <property type="entry name" value="RNA_pol_Rpb2_2_sf"/>
</dbReference>
<evidence type="ECO:0000256" key="7">
    <source>
        <dbReference type="ARBA" id="ARBA00022771"/>
    </source>
</evidence>
<dbReference type="FunFam" id="2.40.50.150:FF:000004">
    <property type="entry name" value="DNA-directed RNA polymerase subunit beta"/>
    <property type="match status" value="1"/>
</dbReference>
<dbReference type="InterPro" id="IPR007120">
    <property type="entry name" value="DNA-dir_RNAP_su2_dom"/>
</dbReference>
<evidence type="ECO:0000256" key="4">
    <source>
        <dbReference type="ARBA" id="ARBA00022679"/>
    </source>
</evidence>
<dbReference type="GO" id="GO:0006362">
    <property type="term" value="P:transcription elongation by RNA polymerase I"/>
    <property type="evidence" value="ECO:0007669"/>
    <property type="project" value="UniProtKB-ARBA"/>
</dbReference>
<dbReference type="PANTHER" id="PTHR20856">
    <property type="entry name" value="DNA-DIRECTED RNA POLYMERASE I SUBUNIT 2"/>
    <property type="match status" value="1"/>
</dbReference>
<proteinExistence type="inferred from homology"/>
<dbReference type="Gene3D" id="2.40.270.10">
    <property type="entry name" value="DNA-directed RNA polymerase, subunit 2, domain 6"/>
    <property type="match status" value="1"/>
</dbReference>
<feature type="domain" description="RNA polymerase beta subunit protrusion" evidence="17">
    <location>
        <begin position="40"/>
        <end position="438"/>
    </location>
</feature>
<reference evidence="21" key="2">
    <citation type="submission" date="2015-01" db="EMBL/GenBank/DDBJ databases">
        <title>Evolutionary Origins and Diversification of the Mycorrhizal Mutualists.</title>
        <authorList>
            <consortium name="DOE Joint Genome Institute"/>
            <consortium name="Mycorrhizal Genomics Consortium"/>
            <person name="Kohler A."/>
            <person name="Kuo A."/>
            <person name="Nagy L.G."/>
            <person name="Floudas D."/>
            <person name="Copeland A."/>
            <person name="Barry K.W."/>
            <person name="Cichocki N."/>
            <person name="Veneault-Fourrey C."/>
            <person name="LaButti K."/>
            <person name="Lindquist E.A."/>
            <person name="Lipzen A."/>
            <person name="Lundell T."/>
            <person name="Morin E."/>
            <person name="Murat C."/>
            <person name="Riley R."/>
            <person name="Ohm R."/>
            <person name="Sun H."/>
            <person name="Tunlid A."/>
            <person name="Henrissat B."/>
            <person name="Grigoriev I.V."/>
            <person name="Hibbett D.S."/>
            <person name="Martin F."/>
        </authorList>
    </citation>
    <scope>NUCLEOTIDE SEQUENCE [LARGE SCALE GENOMIC DNA]</scope>
    <source>
        <strain evidence="21">LaAM-08-1</strain>
    </source>
</reference>
<evidence type="ECO:0000256" key="3">
    <source>
        <dbReference type="ARBA" id="ARBA00022478"/>
    </source>
</evidence>
<dbReference type="Gene3D" id="3.90.1110.10">
    <property type="entry name" value="RNA polymerase Rpb2, domain 2"/>
    <property type="match status" value="1"/>
</dbReference>
<evidence type="ECO:0000259" key="16">
    <source>
        <dbReference type="Pfam" id="PF04561"/>
    </source>
</evidence>
<dbReference type="GO" id="GO:0005730">
    <property type="term" value="C:nucleolus"/>
    <property type="evidence" value="ECO:0007669"/>
    <property type="project" value="UniProtKB-SubCell"/>
</dbReference>
<dbReference type="FunFam" id="2.40.270.10:FF:000011">
    <property type="entry name" value="DNA-directed RNA polymerase subunit beta"/>
    <property type="match status" value="1"/>
</dbReference>
<evidence type="ECO:0000313" key="20">
    <source>
        <dbReference type="EMBL" id="KIJ93569.1"/>
    </source>
</evidence>
<dbReference type="InterPro" id="IPR014724">
    <property type="entry name" value="RNA_pol_RPB2_OB-fold"/>
</dbReference>
<gene>
    <name evidence="20" type="ORF">K443DRAFT_684457</name>
</gene>
<comment type="catalytic activity">
    <reaction evidence="11">
        <text>RNA(n) + a ribonucleoside 5'-triphosphate = RNA(n+1) + diphosphate</text>
        <dbReference type="Rhea" id="RHEA:21248"/>
        <dbReference type="Rhea" id="RHEA-COMP:14527"/>
        <dbReference type="Rhea" id="RHEA-COMP:17342"/>
        <dbReference type="ChEBI" id="CHEBI:33019"/>
        <dbReference type="ChEBI" id="CHEBI:61557"/>
        <dbReference type="ChEBI" id="CHEBI:140395"/>
        <dbReference type="EC" id="2.7.7.6"/>
    </reaction>
    <physiologicalReaction direction="left-to-right" evidence="11">
        <dbReference type="Rhea" id="RHEA:21249"/>
    </physiologicalReaction>
</comment>
<keyword evidence="21" id="KW-1185">Reference proteome</keyword>
<dbReference type="GO" id="GO:0000428">
    <property type="term" value="C:DNA-directed RNA polymerase complex"/>
    <property type="evidence" value="ECO:0007669"/>
    <property type="project" value="UniProtKB-KW"/>
</dbReference>
<organism evidence="20 21">
    <name type="scientific">Laccaria amethystina LaAM-08-1</name>
    <dbReference type="NCBI Taxonomy" id="1095629"/>
    <lineage>
        <taxon>Eukaryota</taxon>
        <taxon>Fungi</taxon>
        <taxon>Dikarya</taxon>
        <taxon>Basidiomycota</taxon>
        <taxon>Agaricomycotina</taxon>
        <taxon>Agaricomycetes</taxon>
        <taxon>Agaricomycetidae</taxon>
        <taxon>Agaricales</taxon>
        <taxon>Agaricineae</taxon>
        <taxon>Hydnangiaceae</taxon>
        <taxon>Laccaria</taxon>
    </lineage>
</organism>
<dbReference type="FunFam" id="3.90.1070.20:FF:000003">
    <property type="entry name" value="DNA-directed RNA polymerase subunit beta"/>
    <property type="match status" value="1"/>
</dbReference>
<dbReference type="InterPro" id="IPR007641">
    <property type="entry name" value="RNA_pol_Rpb2_7"/>
</dbReference>
<dbReference type="GO" id="GO:0032549">
    <property type="term" value="F:ribonucleoside binding"/>
    <property type="evidence" value="ECO:0007669"/>
    <property type="project" value="InterPro"/>
</dbReference>
<evidence type="ECO:0000256" key="2">
    <source>
        <dbReference type="ARBA" id="ARBA00006835"/>
    </source>
</evidence>
<comment type="similarity">
    <text evidence="2 12">Belongs to the RNA polymerase beta chain family.</text>
</comment>
<feature type="domain" description="RNA polymerase Rpb2" evidence="16">
    <location>
        <begin position="213"/>
        <end position="401"/>
    </location>
</feature>
<dbReference type="FunFam" id="3.90.1100.10:FF:000016">
    <property type="entry name" value="DNA-directed RNA polymerase subunit beta"/>
    <property type="match status" value="1"/>
</dbReference>
<evidence type="ECO:0000256" key="13">
    <source>
        <dbReference type="RuleBase" id="RU363031"/>
    </source>
</evidence>
<feature type="domain" description="RNA polymerase Rpb2" evidence="18">
    <location>
        <begin position="486"/>
        <end position="550"/>
    </location>
</feature>
<evidence type="ECO:0000256" key="11">
    <source>
        <dbReference type="ARBA" id="ARBA00047768"/>
    </source>
</evidence>
<dbReference type="InterPro" id="IPR037033">
    <property type="entry name" value="DNA-dir_RNAP_su2_hyb_sf"/>
</dbReference>
<dbReference type="AlphaFoldDB" id="A0A0C9WIU8"/>
<keyword evidence="5 13" id="KW-0548">Nucleotidyltransferase</keyword>
<evidence type="ECO:0000259" key="18">
    <source>
        <dbReference type="Pfam" id="PF04565"/>
    </source>
</evidence>
<feature type="domain" description="RNA polymerase Rpb2" evidence="15">
    <location>
        <begin position="1072"/>
        <end position="1118"/>
    </location>
</feature>
<dbReference type="Pfam" id="PF04561">
    <property type="entry name" value="RNA_pol_Rpb2_2"/>
    <property type="match status" value="1"/>
</dbReference>
<evidence type="ECO:0000256" key="12">
    <source>
        <dbReference type="RuleBase" id="RU000434"/>
    </source>
</evidence>
<comment type="subcellular location">
    <subcellularLocation>
        <location evidence="1">Nucleus</location>
        <location evidence="1">Nucleolus</location>
    </subcellularLocation>
</comment>
<dbReference type="Proteomes" id="UP000054477">
    <property type="component" value="Unassembled WGS sequence"/>
</dbReference>
<reference evidence="20 21" key="1">
    <citation type="submission" date="2014-04" db="EMBL/GenBank/DDBJ databases">
        <authorList>
            <consortium name="DOE Joint Genome Institute"/>
            <person name="Kuo A."/>
            <person name="Kohler A."/>
            <person name="Nagy L.G."/>
            <person name="Floudas D."/>
            <person name="Copeland A."/>
            <person name="Barry K.W."/>
            <person name="Cichocki N."/>
            <person name="Veneault-Fourrey C."/>
            <person name="LaButti K."/>
            <person name="Lindquist E.A."/>
            <person name="Lipzen A."/>
            <person name="Lundell T."/>
            <person name="Morin E."/>
            <person name="Murat C."/>
            <person name="Sun H."/>
            <person name="Tunlid A."/>
            <person name="Henrissat B."/>
            <person name="Grigoriev I.V."/>
            <person name="Hibbett D.S."/>
            <person name="Martin F."/>
            <person name="Nordberg H.P."/>
            <person name="Cantor M.N."/>
            <person name="Hua S.X."/>
        </authorList>
    </citation>
    <scope>NUCLEOTIDE SEQUENCE [LARGE SCALE GENOMIC DNA]</scope>
    <source>
        <strain evidence="20 21">LaAM-08-1</strain>
    </source>
</reference>
<evidence type="ECO:0000256" key="8">
    <source>
        <dbReference type="ARBA" id="ARBA00022833"/>
    </source>
</evidence>
<keyword evidence="7" id="KW-0863">Zinc-finger</keyword>
<dbReference type="EC" id="2.7.7.6" evidence="13"/>
<evidence type="ECO:0000259" key="14">
    <source>
        <dbReference type="Pfam" id="PF00562"/>
    </source>
</evidence>
<dbReference type="GO" id="GO:0008270">
    <property type="term" value="F:zinc ion binding"/>
    <property type="evidence" value="ECO:0007669"/>
    <property type="project" value="UniProtKB-KW"/>
</dbReference>
<dbReference type="Gene3D" id="3.90.1800.10">
    <property type="entry name" value="RNA polymerase alpha subunit dimerisation domain"/>
    <property type="match status" value="1"/>
</dbReference>
<dbReference type="Gene3D" id="3.90.1070.20">
    <property type="match status" value="1"/>
</dbReference>
<keyword evidence="6" id="KW-0479">Metal-binding</keyword>
<dbReference type="CDD" id="cd00653">
    <property type="entry name" value="RNA_pol_B_RPB2"/>
    <property type="match status" value="1"/>
</dbReference>
<dbReference type="InterPro" id="IPR007645">
    <property type="entry name" value="RNA_pol_Rpb2_3"/>
</dbReference>
<dbReference type="OrthoDB" id="10248617at2759"/>
<evidence type="ECO:0000256" key="6">
    <source>
        <dbReference type="ARBA" id="ARBA00022723"/>
    </source>
</evidence>
<dbReference type="FunFam" id="3.90.1110.10:FF:000007">
    <property type="entry name" value="DNA-directed RNA polymerase subunit beta"/>
    <property type="match status" value="1"/>
</dbReference>
<dbReference type="Pfam" id="PF04565">
    <property type="entry name" value="RNA_pol_Rpb2_3"/>
    <property type="match status" value="1"/>
</dbReference>
<dbReference type="InterPro" id="IPR007642">
    <property type="entry name" value="RNA_pol_Rpb2_2"/>
</dbReference>
<name>A0A0C9WIU8_9AGAR</name>
<dbReference type="STRING" id="1095629.A0A0C9WIU8"/>
<keyword evidence="9 13" id="KW-0804">Transcription</keyword>
<dbReference type="PROSITE" id="PS01166">
    <property type="entry name" value="RNA_POL_BETA"/>
    <property type="match status" value="1"/>
</dbReference>
<protein>
    <recommendedName>
        <fullName evidence="13">DNA-directed RNA polymerase subunit beta</fullName>
        <ecNumber evidence="13">2.7.7.6</ecNumber>
    </recommendedName>
</protein>
<dbReference type="SUPFAM" id="SSF64484">
    <property type="entry name" value="beta and beta-prime subunits of DNA dependent RNA-polymerase"/>
    <property type="match status" value="1"/>
</dbReference>
<keyword evidence="8" id="KW-0862">Zinc</keyword>
<evidence type="ECO:0000256" key="10">
    <source>
        <dbReference type="ARBA" id="ARBA00023242"/>
    </source>
</evidence>